<accession>A0ABT7JX31</accession>
<organism evidence="2 3">
    <name type="scientific">Rhizobium mayense</name>
    <dbReference type="NCBI Taxonomy" id="1312184"/>
    <lineage>
        <taxon>Bacteria</taxon>
        <taxon>Pseudomonadati</taxon>
        <taxon>Pseudomonadota</taxon>
        <taxon>Alphaproteobacteria</taxon>
        <taxon>Hyphomicrobiales</taxon>
        <taxon>Rhizobiaceae</taxon>
        <taxon>Rhizobium/Agrobacterium group</taxon>
        <taxon>Rhizobium</taxon>
    </lineage>
</organism>
<comment type="caution">
    <text evidence="2">The sequence shown here is derived from an EMBL/GenBank/DDBJ whole genome shotgun (WGS) entry which is preliminary data.</text>
</comment>
<sequence>MRSTALGLISLLAFASLSATAAFSADAATTNETAPAPMQSMQDFMQANPDCQQFTDQCSICAVVDGKAQCSTPQIACVKQAYQCTVPPGK</sequence>
<name>A0ABT7JX31_9HYPH</name>
<protein>
    <submittedName>
        <fullName evidence="2">Uncharacterized protein</fullName>
    </submittedName>
</protein>
<keyword evidence="1" id="KW-0732">Signal</keyword>
<feature type="signal peptide" evidence="1">
    <location>
        <begin position="1"/>
        <end position="21"/>
    </location>
</feature>
<keyword evidence="3" id="KW-1185">Reference proteome</keyword>
<dbReference type="EMBL" id="JARFYM010000014">
    <property type="protein sequence ID" value="MDL2400904.1"/>
    <property type="molecule type" value="Genomic_DNA"/>
</dbReference>
<proteinExistence type="predicted"/>
<dbReference type="RefSeq" id="WP_285870057.1">
    <property type="nucleotide sequence ID" value="NZ_JARFYM010000014.1"/>
</dbReference>
<evidence type="ECO:0000256" key="1">
    <source>
        <dbReference type="SAM" id="SignalP"/>
    </source>
</evidence>
<evidence type="ECO:0000313" key="3">
    <source>
        <dbReference type="Proteomes" id="UP001172645"/>
    </source>
</evidence>
<dbReference type="Proteomes" id="UP001172645">
    <property type="component" value="Unassembled WGS sequence"/>
</dbReference>
<evidence type="ECO:0000313" key="2">
    <source>
        <dbReference type="EMBL" id="MDL2400904.1"/>
    </source>
</evidence>
<gene>
    <name evidence="2" type="ORF">PY649_18525</name>
</gene>
<feature type="chain" id="PRO_5045408405" evidence="1">
    <location>
        <begin position="22"/>
        <end position="90"/>
    </location>
</feature>
<reference evidence="2" key="1">
    <citation type="submission" date="2023-06" db="EMBL/GenBank/DDBJ databases">
        <title>Phylogenetic Diversity of Rhizobium strains.</title>
        <authorList>
            <person name="Moura F.T."/>
            <person name="Helene L.C.F."/>
            <person name="Hungria M."/>
        </authorList>
    </citation>
    <scope>NUCLEOTIDE SEQUENCE</scope>
    <source>
        <strain evidence="2">CCGE526</strain>
    </source>
</reference>